<dbReference type="PATRIC" id="fig|272562.8.peg.1069"/>
<dbReference type="AlphaFoldDB" id="Q97KQ8"/>
<dbReference type="Pfam" id="PF11738">
    <property type="entry name" value="DUF3298"/>
    <property type="match status" value="1"/>
</dbReference>
<dbReference type="RefSeq" id="WP_010964177.1">
    <property type="nucleotide sequence ID" value="NC_003030.1"/>
</dbReference>
<dbReference type="InterPro" id="IPR037126">
    <property type="entry name" value="PdaC/RsiV-like_sf"/>
</dbReference>
<dbReference type="STRING" id="272562.CA_C0859"/>
<evidence type="ECO:0000313" key="2">
    <source>
        <dbReference type="EMBL" id="AAK78835.1"/>
    </source>
</evidence>
<proteinExistence type="predicted"/>
<dbReference type="GeneID" id="44997370"/>
<organism evidence="2 3">
    <name type="scientific">Clostridium acetobutylicum (strain ATCC 824 / DSM 792 / JCM 1419 / IAM 19013 / LMG 5710 / NBRC 13948 / NRRL B-527 / VKM B-1787 / 2291 / W)</name>
    <dbReference type="NCBI Taxonomy" id="272562"/>
    <lineage>
        <taxon>Bacteria</taxon>
        <taxon>Bacillati</taxon>
        <taxon>Bacillota</taxon>
        <taxon>Clostridia</taxon>
        <taxon>Eubacteriales</taxon>
        <taxon>Clostridiaceae</taxon>
        <taxon>Clostridium</taxon>
    </lineage>
</organism>
<dbReference type="EMBL" id="AE001437">
    <property type="protein sequence ID" value="AAK78835.1"/>
    <property type="molecule type" value="Genomic_DNA"/>
</dbReference>
<dbReference type="PIR" id="H97005">
    <property type="entry name" value="H97005"/>
</dbReference>
<dbReference type="HOGENOM" id="CLU_085048_2_0_9"/>
<dbReference type="Gene3D" id="3.30.565.40">
    <property type="entry name" value="Fervidobacterium nodosum Rt17-B1 like"/>
    <property type="match status" value="1"/>
</dbReference>
<reference evidence="2 3" key="1">
    <citation type="journal article" date="2001" name="J. Bacteriol.">
        <title>Genome sequence and comparative analysis of the solvent-producing bacterium Clostridium acetobutylicum.</title>
        <authorList>
            <person name="Nolling J."/>
            <person name="Breton G."/>
            <person name="Omelchenko M.V."/>
            <person name="Makarova K.S."/>
            <person name="Zeng Q."/>
            <person name="Gibson R."/>
            <person name="Lee H.M."/>
            <person name="Dubois J."/>
            <person name="Qiu D."/>
            <person name="Hitti J."/>
            <person name="Wolf Y.I."/>
            <person name="Tatusov R.L."/>
            <person name="Sabathe F."/>
            <person name="Doucette-Stamm L."/>
            <person name="Soucaille P."/>
            <person name="Daly M.J."/>
            <person name="Bennett G.N."/>
            <person name="Koonin E.V."/>
            <person name="Smith D.R."/>
        </authorList>
    </citation>
    <scope>NUCLEOTIDE SEQUENCE [LARGE SCALE GENOMIC DNA]</scope>
    <source>
        <strain evidence="3">ATCC 824 / DSM 792 / JCM 1419 / LMG 5710 / VKM B-1787</strain>
    </source>
</reference>
<dbReference type="InterPro" id="IPR021729">
    <property type="entry name" value="DUF3298"/>
</dbReference>
<feature type="domain" description="DUF3298" evidence="1">
    <location>
        <begin position="132"/>
        <end position="203"/>
    </location>
</feature>
<evidence type="ECO:0000259" key="1">
    <source>
        <dbReference type="Pfam" id="PF11738"/>
    </source>
</evidence>
<gene>
    <name evidence="2" type="ordered locus">CA_C0859</name>
</gene>
<dbReference type="eggNOG" id="COG5513">
    <property type="taxonomic scope" value="Bacteria"/>
</dbReference>
<evidence type="ECO:0000313" key="3">
    <source>
        <dbReference type="Proteomes" id="UP000000814"/>
    </source>
</evidence>
<name>Q97KQ8_CLOAB</name>
<dbReference type="Gene3D" id="3.90.640.20">
    <property type="entry name" value="Heat-shock cognate protein, ATPase"/>
    <property type="match status" value="1"/>
</dbReference>
<dbReference type="OrthoDB" id="5637at2"/>
<accession>Q97KQ8</accession>
<keyword evidence="3" id="KW-1185">Reference proteome</keyword>
<dbReference type="KEGG" id="cac:CA_C0859"/>
<dbReference type="Proteomes" id="UP000000814">
    <property type="component" value="Chromosome"/>
</dbReference>
<sequence>MYYICPYFLDKNGHRVQKTMVGKVALDEQKLTPQKFSITYPLIINLQDEKVKTKVNEDIVNQVSELFKNQVLLTEKIDLSEVFGAYEIGVNRNYILSILFSIYTYMNRAAHGLTVYSSITVNTRTGKVYSFSDLFNPKMNYLGELTTIVKKYIKDNNIQLIEDYKGVTNDQEFYLTNDKLVLYYQVYAYTPYYYGLFRIPIPYTEIKNLLGPMSPINNLI</sequence>
<protein>
    <submittedName>
        <fullName evidence="2">Anti-SigV factor</fullName>
    </submittedName>
</protein>